<evidence type="ECO:0000313" key="2">
    <source>
        <dbReference type="EMBL" id="MBJ7551391.1"/>
    </source>
</evidence>
<dbReference type="CDD" id="cd04301">
    <property type="entry name" value="NAT_SF"/>
    <property type="match status" value="1"/>
</dbReference>
<evidence type="ECO:0000259" key="1">
    <source>
        <dbReference type="PROSITE" id="PS51186"/>
    </source>
</evidence>
<dbReference type="InterPro" id="IPR016181">
    <property type="entry name" value="Acyl_CoA_acyltransferase"/>
</dbReference>
<gene>
    <name evidence="2" type="ORF">JHD44_11920</name>
</gene>
<reference evidence="2 3" key="1">
    <citation type="submission" date="2020-12" db="EMBL/GenBank/DDBJ databases">
        <title>Comparative genome analysis of fungal antagonists Marinomonas ostreistagni 398 and M. spartinae 468.</title>
        <authorList>
            <person name="Fields J.L."/>
            <person name="Mavrodi O.V."/>
            <person name="Biber P.D."/>
            <person name="Indest K.J."/>
            <person name="Mavrodi D.V."/>
        </authorList>
    </citation>
    <scope>NUCLEOTIDE SEQUENCE [LARGE SCALE GENOMIC DNA]</scope>
    <source>
        <strain evidence="2 3">USM7</strain>
    </source>
</reference>
<dbReference type="Pfam" id="PF00583">
    <property type="entry name" value="Acetyltransf_1"/>
    <property type="match status" value="1"/>
</dbReference>
<dbReference type="PROSITE" id="PS51186">
    <property type="entry name" value="GNAT"/>
    <property type="match status" value="1"/>
</dbReference>
<feature type="domain" description="N-acetyltransferase" evidence="1">
    <location>
        <begin position="17"/>
        <end position="175"/>
    </location>
</feature>
<dbReference type="Gene3D" id="3.40.630.30">
    <property type="match status" value="1"/>
</dbReference>
<dbReference type="Proteomes" id="UP000598488">
    <property type="component" value="Unassembled WGS sequence"/>
</dbReference>
<organism evidence="2 3">
    <name type="scientific">Marinomonas ostreistagni</name>
    <dbReference type="NCBI Taxonomy" id="359209"/>
    <lineage>
        <taxon>Bacteria</taxon>
        <taxon>Pseudomonadati</taxon>
        <taxon>Pseudomonadota</taxon>
        <taxon>Gammaproteobacteria</taxon>
        <taxon>Oceanospirillales</taxon>
        <taxon>Oceanospirillaceae</taxon>
        <taxon>Marinomonas</taxon>
    </lineage>
</organism>
<dbReference type="RefSeq" id="WP_199462967.1">
    <property type="nucleotide sequence ID" value="NZ_JAEMUH010000010.1"/>
</dbReference>
<comment type="caution">
    <text evidence="2">The sequence shown here is derived from an EMBL/GenBank/DDBJ whole genome shotgun (WGS) entry which is preliminary data.</text>
</comment>
<protein>
    <submittedName>
        <fullName evidence="2">GNAT family N-acetyltransferase</fullName>
    </submittedName>
</protein>
<sequence>MFIEFIDVARLDLGVMKMIRLINQTDWPAIMEIQEEAYQEITPEALNVLQGKWRHSPDLCFVYEQEGTIRAYLLAHTWAGDLLPKLDAPLPNEMGCEYVFLHDLAVSNQAQGMGIGPSLVKQLYQSSTKISLNSFRLVAVQGSVSYWQQFGFCPIPQIVSSGYGEDAVVMERSQRGNECHFMKH</sequence>
<proteinExistence type="predicted"/>
<dbReference type="EMBL" id="JAEMUH010000010">
    <property type="protein sequence ID" value="MBJ7551391.1"/>
    <property type="molecule type" value="Genomic_DNA"/>
</dbReference>
<accession>A0ABS0ZES6</accession>
<dbReference type="SUPFAM" id="SSF55729">
    <property type="entry name" value="Acyl-CoA N-acyltransferases (Nat)"/>
    <property type="match status" value="1"/>
</dbReference>
<dbReference type="InterPro" id="IPR000182">
    <property type="entry name" value="GNAT_dom"/>
</dbReference>
<name>A0ABS0ZES6_9GAMM</name>
<keyword evidence="3" id="KW-1185">Reference proteome</keyword>
<evidence type="ECO:0000313" key="3">
    <source>
        <dbReference type="Proteomes" id="UP000598488"/>
    </source>
</evidence>